<protein>
    <submittedName>
        <fullName evidence="2">tRNA1(Val) (Adenine(37)-N6)-methyltransferase</fullName>
    </submittedName>
</protein>
<proteinExistence type="predicted"/>
<dbReference type="InterPro" id="IPR007848">
    <property type="entry name" value="Small_mtfrase_dom"/>
</dbReference>
<comment type="caution">
    <text evidence="2">The sequence shown here is derived from an EMBL/GenBank/DDBJ whole genome shotgun (WGS) entry which is preliminary data.</text>
</comment>
<dbReference type="GO" id="GO:0008168">
    <property type="term" value="F:methyltransferase activity"/>
    <property type="evidence" value="ECO:0007669"/>
    <property type="project" value="UniProtKB-KW"/>
</dbReference>
<dbReference type="InterPro" id="IPR029063">
    <property type="entry name" value="SAM-dependent_MTases_sf"/>
</dbReference>
<dbReference type="PANTHER" id="PTHR47739:SF1">
    <property type="entry name" value="TRNA1(VAL) (ADENINE(37)-N6)-METHYLTRANSFERASE"/>
    <property type="match status" value="1"/>
</dbReference>
<dbReference type="InterPro" id="IPR050210">
    <property type="entry name" value="tRNA_Adenine-N(6)_MTase"/>
</dbReference>
<evidence type="ECO:0000313" key="3">
    <source>
        <dbReference type="Proteomes" id="UP000547209"/>
    </source>
</evidence>
<dbReference type="SUPFAM" id="SSF53335">
    <property type="entry name" value="S-adenosyl-L-methionine-dependent methyltransferases"/>
    <property type="match status" value="1"/>
</dbReference>
<gene>
    <name evidence="2" type="ORF">H7C19_29850</name>
</gene>
<accession>A0A7X0VI69</accession>
<dbReference type="EMBL" id="JACJVP010000057">
    <property type="protein sequence ID" value="MBB6674890.1"/>
    <property type="molecule type" value="Genomic_DNA"/>
</dbReference>
<dbReference type="AlphaFoldDB" id="A0A7X0VI69"/>
<evidence type="ECO:0000259" key="1">
    <source>
        <dbReference type="Pfam" id="PF05175"/>
    </source>
</evidence>
<organism evidence="2 3">
    <name type="scientific">Cohnella nanjingensis</name>
    <dbReference type="NCBI Taxonomy" id="1387779"/>
    <lineage>
        <taxon>Bacteria</taxon>
        <taxon>Bacillati</taxon>
        <taxon>Bacillota</taxon>
        <taxon>Bacilli</taxon>
        <taxon>Bacillales</taxon>
        <taxon>Paenibacillaceae</taxon>
        <taxon>Cohnella</taxon>
    </lineage>
</organism>
<dbReference type="Pfam" id="PF05175">
    <property type="entry name" value="MTS"/>
    <property type="match status" value="1"/>
</dbReference>
<reference evidence="2 3" key="1">
    <citation type="submission" date="2020-08" db="EMBL/GenBank/DDBJ databases">
        <title>Cohnella phylogeny.</title>
        <authorList>
            <person name="Dunlap C."/>
        </authorList>
    </citation>
    <scope>NUCLEOTIDE SEQUENCE [LARGE SCALE GENOMIC DNA]</scope>
    <source>
        <strain evidence="2 3">DSM 28246</strain>
    </source>
</reference>
<sequence length="272" mass="30097">MHPGERTDDGLLPGERIDDLLTRDLKIIQSAEVFSFSLDAVLLARFAGIPPRGRVLDLCTGNGVVPLLLSTRTQARIEGIEIQPRLADMARRSVALNGLEDRIYIIEGNLKELPALQGPDAYDAITVNPPYKPVGTGEHKGNLHQAMARHELGCTLEDVTAACARLVKPGGRVSMVHRPSRLAEIIDAMRRCRLEPKRIRFVHSRIDAEANMVLIEASLGGKPEVRLLPPLIVYEGDGRQYAPELLDVFYGRKTELNEDRQTERSGANEGQE</sequence>
<dbReference type="GO" id="GO:0032259">
    <property type="term" value="P:methylation"/>
    <property type="evidence" value="ECO:0007669"/>
    <property type="project" value="UniProtKB-KW"/>
</dbReference>
<keyword evidence="2" id="KW-0808">Transferase</keyword>
<dbReference type="CDD" id="cd02440">
    <property type="entry name" value="AdoMet_MTases"/>
    <property type="match status" value="1"/>
</dbReference>
<feature type="domain" description="Methyltransferase small" evidence="1">
    <location>
        <begin position="30"/>
        <end position="133"/>
    </location>
</feature>
<evidence type="ECO:0000313" key="2">
    <source>
        <dbReference type="EMBL" id="MBB6674890.1"/>
    </source>
</evidence>
<dbReference type="Gene3D" id="3.40.50.150">
    <property type="entry name" value="Vaccinia Virus protein VP39"/>
    <property type="match status" value="1"/>
</dbReference>
<keyword evidence="2" id="KW-0489">Methyltransferase</keyword>
<dbReference type="PANTHER" id="PTHR47739">
    <property type="entry name" value="TRNA1(VAL) (ADENINE(37)-N6)-METHYLTRANSFERASE"/>
    <property type="match status" value="1"/>
</dbReference>
<name>A0A7X0VI69_9BACL</name>
<dbReference type="Proteomes" id="UP000547209">
    <property type="component" value="Unassembled WGS sequence"/>
</dbReference>
<keyword evidence="3" id="KW-1185">Reference proteome</keyword>
<dbReference type="RefSeq" id="WP_185672776.1">
    <property type="nucleotide sequence ID" value="NZ_JACJVP010000057.1"/>
</dbReference>